<comment type="caution">
    <text evidence="7">The sequence shown here is derived from an EMBL/GenBank/DDBJ whole genome shotgun (WGS) entry which is preliminary data.</text>
</comment>
<feature type="compositionally biased region" description="Basic and acidic residues" evidence="5">
    <location>
        <begin position="811"/>
        <end position="840"/>
    </location>
</feature>
<dbReference type="InterPro" id="IPR038717">
    <property type="entry name" value="Tc1-like_DDE_dom"/>
</dbReference>
<dbReference type="EMBL" id="CAUEEQ010007024">
    <property type="protein sequence ID" value="CAJ0930692.1"/>
    <property type="molecule type" value="Genomic_DNA"/>
</dbReference>
<feature type="compositionally biased region" description="Basic and acidic residues" evidence="5">
    <location>
        <begin position="790"/>
        <end position="804"/>
    </location>
</feature>
<feature type="compositionally biased region" description="Basic and acidic residues" evidence="5">
    <location>
        <begin position="972"/>
        <end position="981"/>
    </location>
</feature>
<dbReference type="InterPro" id="IPR051738">
    <property type="entry name" value="SAF_Modulators"/>
</dbReference>
<dbReference type="InterPro" id="IPR036397">
    <property type="entry name" value="RNaseH_sf"/>
</dbReference>
<dbReference type="Proteomes" id="UP001176940">
    <property type="component" value="Unassembled WGS sequence"/>
</dbReference>
<feature type="compositionally biased region" description="Polar residues" evidence="5">
    <location>
        <begin position="756"/>
        <end position="769"/>
    </location>
</feature>
<feature type="compositionally biased region" description="Low complexity" evidence="5">
    <location>
        <begin position="347"/>
        <end position="359"/>
    </location>
</feature>
<dbReference type="SMART" id="SM00360">
    <property type="entry name" value="RRM"/>
    <property type="match status" value="1"/>
</dbReference>
<feature type="compositionally biased region" description="Acidic residues" evidence="5">
    <location>
        <begin position="191"/>
        <end position="202"/>
    </location>
</feature>
<dbReference type="InterPro" id="IPR000504">
    <property type="entry name" value="RRM_dom"/>
</dbReference>
<evidence type="ECO:0000256" key="4">
    <source>
        <dbReference type="SAM" id="Coils"/>
    </source>
</evidence>
<name>A0ABN9L1D6_9NEOB</name>
<dbReference type="PROSITE" id="PS50102">
    <property type="entry name" value="RRM"/>
    <property type="match status" value="1"/>
</dbReference>
<feature type="compositionally biased region" description="Low complexity" evidence="5">
    <location>
        <begin position="377"/>
        <end position="386"/>
    </location>
</feature>
<feature type="region of interest" description="Disordered" evidence="5">
    <location>
        <begin position="751"/>
        <end position="1023"/>
    </location>
</feature>
<feature type="compositionally biased region" description="Basic and acidic residues" evidence="5">
    <location>
        <begin position="461"/>
        <end position="548"/>
    </location>
</feature>
<feature type="compositionally biased region" description="Basic residues" evidence="5">
    <location>
        <begin position="25"/>
        <end position="37"/>
    </location>
</feature>
<feature type="compositionally biased region" description="Basic and acidic residues" evidence="5">
    <location>
        <begin position="577"/>
        <end position="595"/>
    </location>
</feature>
<comment type="subcellular location">
    <subcellularLocation>
        <location evidence="1">Nucleus</location>
    </subcellularLocation>
</comment>
<dbReference type="Pfam" id="PF13358">
    <property type="entry name" value="DDE_3"/>
    <property type="match status" value="1"/>
</dbReference>
<organism evidence="7 8">
    <name type="scientific">Ranitomeya imitator</name>
    <name type="common">mimic poison frog</name>
    <dbReference type="NCBI Taxonomy" id="111125"/>
    <lineage>
        <taxon>Eukaryota</taxon>
        <taxon>Metazoa</taxon>
        <taxon>Chordata</taxon>
        <taxon>Craniata</taxon>
        <taxon>Vertebrata</taxon>
        <taxon>Euteleostomi</taxon>
        <taxon>Amphibia</taxon>
        <taxon>Batrachia</taxon>
        <taxon>Anura</taxon>
        <taxon>Neobatrachia</taxon>
        <taxon>Hyloidea</taxon>
        <taxon>Dendrobatidae</taxon>
        <taxon>Dendrobatinae</taxon>
        <taxon>Ranitomeya</taxon>
    </lineage>
</organism>
<evidence type="ECO:0000313" key="8">
    <source>
        <dbReference type="Proteomes" id="UP001176940"/>
    </source>
</evidence>
<feature type="compositionally biased region" description="Basic and acidic residues" evidence="5">
    <location>
        <begin position="771"/>
        <end position="781"/>
    </location>
</feature>
<dbReference type="Pfam" id="PF00076">
    <property type="entry name" value="RRM_1"/>
    <property type="match status" value="1"/>
</dbReference>
<feature type="region of interest" description="Disordered" evidence="5">
    <location>
        <begin position="190"/>
        <end position="231"/>
    </location>
</feature>
<feature type="region of interest" description="Disordered" evidence="5">
    <location>
        <begin position="458"/>
        <end position="595"/>
    </location>
</feature>
<proteinExistence type="predicted"/>
<keyword evidence="3" id="KW-0694">RNA-binding</keyword>
<dbReference type="PANTHER" id="PTHR15683">
    <property type="entry name" value="SCAFFOLD ATTACHMENT FACTOR B-RELATED"/>
    <property type="match status" value="1"/>
</dbReference>
<dbReference type="Gene3D" id="3.30.420.10">
    <property type="entry name" value="Ribonuclease H-like superfamily/Ribonuclease H"/>
    <property type="match status" value="1"/>
</dbReference>
<feature type="compositionally biased region" description="Basic and acidic residues" evidence="5">
    <location>
        <begin position="360"/>
        <end position="376"/>
    </location>
</feature>
<dbReference type="InterPro" id="IPR012677">
    <property type="entry name" value="Nucleotide-bd_a/b_plait_sf"/>
</dbReference>
<dbReference type="CDD" id="cd12678">
    <property type="entry name" value="RRM_SLTM"/>
    <property type="match status" value="1"/>
</dbReference>
<feature type="compositionally biased region" description="Basic and acidic residues" evidence="5">
    <location>
        <begin position="294"/>
        <end position="346"/>
    </location>
</feature>
<feature type="domain" description="RRM" evidence="6">
    <location>
        <begin position="387"/>
        <end position="465"/>
    </location>
</feature>
<evidence type="ECO:0000259" key="6">
    <source>
        <dbReference type="PROSITE" id="PS50102"/>
    </source>
</evidence>
<feature type="compositionally biased region" description="Basic and acidic residues" evidence="5">
    <location>
        <begin position="276"/>
        <end position="287"/>
    </location>
</feature>
<protein>
    <recommendedName>
        <fullName evidence="6">RRM domain-containing protein</fullName>
    </recommendedName>
</protein>
<feature type="coiled-coil region" evidence="4">
    <location>
        <begin position="605"/>
        <end position="725"/>
    </location>
</feature>
<accession>A0ABN9L1D6</accession>
<evidence type="ECO:0000256" key="2">
    <source>
        <dbReference type="ARBA" id="ARBA00023242"/>
    </source>
</evidence>
<keyword evidence="2" id="KW-0539">Nucleus</keyword>
<dbReference type="Gene3D" id="3.30.70.330">
    <property type="match status" value="1"/>
</dbReference>
<sequence length="1023" mass="115972">MLRNRAQKATNPQSAVSRHLNGKSVGRKQCGRKRCTTRRGDRTLRKIVEKDRFQTLGNLRKQWTESGVETSRATVHRRVQEMGYRCRIPQHDLAPAHSAKTTGKWFTDHGITVLNWPANSPDLNPIENLWDIVKRKLRDARPNTLDELKAAIEASWASITSQQCHRLIASMPRRIEADENQDMLTLSDQDVVPDEGDEDDNENKDITGSGDGTQEVAKPVHSEENGSALAVKEDMKASTSLKEVEYDNVSVTLQAEDAITIDCDGDDLLETGKNVKLADSEACKPKDEDEEAATDPKDGLEEQKDDMSGNQKNDKGESAKGDGAKKESREGSKKAESGDKEKDSQKKGPSTGTSGQGKSSSKDSKDNKNTSKDDKGSVSGTSGSSVRNLWVSGLSSNTKAADLKNLFGKYGKVLSAKVVTNARSPGAKCYGIVTMSCSSDVSRCISHLHRTELHGQQISVEKWKSDPSRRDQKEGDEKTGSGRTSGDRKSSGGDKSSRPRSSSKRDDNKSDKTSDKKDGKDSKKDSKDSGDKAGSSAHDHGDKNEERKRPGKSPGQMVVIDQTKGDQSNMRPQMRRGRFDKMRPRERFIPNKPKFHEFRDKKDIISFQTMKAQKLRENVERLERLHRYHRAVELRRRREMAERERRDRERDRIMREREELDRLQRERERLEIERQKLERERMERERLEKERIRIEQERYKEAERIAREREALRRQQDRLRFEQEKRFSLKRPRDVDHRKDHFWGENKKMTMDTDSRFNQGSQFNRQQPRFTDFDLRERGRFSEGSAASSFERRDRFSNQGDNKKNFNKNFNDSRRSDPTQVRNEPRDTDRRDRDDRRPVGIDRPGANRPEGQGPDRRLSNPEMQHGHHPRDTPGKPARPTNWKEGGMAADKRDTRTDRSGRDAPGLSARGGHSNRGGKSGFSGRDGDRGIMVGDRGSGGQHFNEGRHIGPGRDTAGPRKEWHGPNAQGGGYDGRRMPDGRSGDMMPSYSGNSAINRVVHMPGSMPQGSGPGFKSFKGAPPRRY</sequence>
<gene>
    <name evidence="7" type="ORF">RIMI_LOCUS4389393</name>
</gene>
<dbReference type="PANTHER" id="PTHR15683:SF5">
    <property type="entry name" value="SAFB-LIKE TRANSCRIPTION MODULATOR"/>
    <property type="match status" value="1"/>
</dbReference>
<feature type="region of interest" description="Disordered" evidence="5">
    <location>
        <begin position="260"/>
        <end position="388"/>
    </location>
</feature>
<feature type="compositionally biased region" description="Basic and acidic residues" evidence="5">
    <location>
        <begin position="889"/>
        <end position="901"/>
    </location>
</feature>
<evidence type="ECO:0000256" key="1">
    <source>
        <dbReference type="ARBA" id="ARBA00004123"/>
    </source>
</evidence>
<dbReference type="SUPFAM" id="SSF54928">
    <property type="entry name" value="RNA-binding domain, RBD"/>
    <property type="match status" value="1"/>
</dbReference>
<feature type="region of interest" description="Disordered" evidence="5">
    <location>
        <begin position="1"/>
        <end position="37"/>
    </location>
</feature>
<evidence type="ECO:0000313" key="7">
    <source>
        <dbReference type="EMBL" id="CAJ0930692.1"/>
    </source>
</evidence>
<keyword evidence="4" id="KW-0175">Coiled coil</keyword>
<dbReference type="InterPro" id="IPR035979">
    <property type="entry name" value="RBD_domain_sf"/>
</dbReference>
<keyword evidence="8" id="KW-1185">Reference proteome</keyword>
<evidence type="ECO:0000256" key="3">
    <source>
        <dbReference type="PROSITE-ProRule" id="PRU00176"/>
    </source>
</evidence>
<evidence type="ECO:0000256" key="5">
    <source>
        <dbReference type="SAM" id="MobiDB-lite"/>
    </source>
</evidence>
<reference evidence="7" key="1">
    <citation type="submission" date="2023-07" db="EMBL/GenBank/DDBJ databases">
        <authorList>
            <person name="Stuckert A."/>
        </authorList>
    </citation>
    <scope>NUCLEOTIDE SEQUENCE</scope>
</reference>
<feature type="compositionally biased region" description="Polar residues" evidence="5">
    <location>
        <begin position="7"/>
        <end position="16"/>
    </location>
</feature>